<dbReference type="Proteomes" id="UP000236291">
    <property type="component" value="Unassembled WGS sequence"/>
</dbReference>
<dbReference type="Pfam" id="PF07714">
    <property type="entry name" value="PK_Tyr_Ser-Thr"/>
    <property type="match status" value="1"/>
</dbReference>
<feature type="domain" description="Serine-threonine/tyrosine-protein kinase catalytic" evidence="4">
    <location>
        <begin position="218"/>
        <end position="265"/>
    </location>
</feature>
<keyword evidence="2 3" id="KW-0732">Signal</keyword>
<keyword evidence="6" id="KW-0675">Receptor</keyword>
<evidence type="ECO:0000256" key="2">
    <source>
        <dbReference type="ARBA" id="ARBA00022729"/>
    </source>
</evidence>
<proteinExistence type="predicted"/>
<feature type="signal peptide" evidence="3">
    <location>
        <begin position="1"/>
        <end position="23"/>
    </location>
</feature>
<dbReference type="STRING" id="57577.A0A2K3MIT8"/>
<dbReference type="GO" id="GO:0004672">
    <property type="term" value="F:protein kinase activity"/>
    <property type="evidence" value="ECO:0007669"/>
    <property type="project" value="InterPro"/>
</dbReference>
<dbReference type="Pfam" id="PF13947">
    <property type="entry name" value="GUB_WAK_bind"/>
    <property type="match status" value="1"/>
</dbReference>
<reference evidence="6 7" key="1">
    <citation type="journal article" date="2014" name="Am. J. Bot.">
        <title>Genome assembly and annotation for red clover (Trifolium pratense; Fabaceae).</title>
        <authorList>
            <person name="Istvanek J."/>
            <person name="Jaros M."/>
            <person name="Krenek A."/>
            <person name="Repkova J."/>
        </authorList>
    </citation>
    <scope>NUCLEOTIDE SEQUENCE [LARGE SCALE GENOMIC DNA]</scope>
    <source>
        <strain evidence="7">cv. Tatra</strain>
        <tissue evidence="6">Young leaves</tissue>
    </source>
</reference>
<sequence length="266" mass="29304">MTLHIKQFLLIAVVAVLYTKASTQPISLPNCPSKCGCVTIPYPFGTTKDCSLDNTFLINCSQTSHVPFFQEEADNYDSDSDYYNISVLNISLDGVLRVAWPIASDCYDEKGKLVNETTPDITLTYFDISSSQNKFIAVGCDTLGIFTAFDSGGKVYATGCVAYCNNLNDTEANKCSGIGCCEISMPQGHLFAEVNYGSKNISDDNHKSVHGFNPCGYAFINELVILSQINHRNVVKLFGFCLETEVPLLVYEFIPNGTVHEHLHDK</sequence>
<dbReference type="PANTHER" id="PTHR33491">
    <property type="entry name" value="OSJNBA0016N04.9 PROTEIN"/>
    <property type="match status" value="1"/>
</dbReference>
<dbReference type="GO" id="GO:0030247">
    <property type="term" value="F:polysaccharide binding"/>
    <property type="evidence" value="ECO:0007669"/>
    <property type="project" value="InterPro"/>
</dbReference>
<reference evidence="6 7" key="2">
    <citation type="journal article" date="2017" name="Front. Plant Sci.">
        <title>Gene Classification and Mining of Molecular Markers Useful in Red Clover (Trifolium pratense) Breeding.</title>
        <authorList>
            <person name="Istvanek J."/>
            <person name="Dluhosova J."/>
            <person name="Dluhos P."/>
            <person name="Patkova L."/>
            <person name="Nedelnik J."/>
            <person name="Repkova J."/>
        </authorList>
    </citation>
    <scope>NUCLEOTIDE SEQUENCE [LARGE SCALE GENOMIC DNA]</scope>
    <source>
        <strain evidence="7">cv. Tatra</strain>
        <tissue evidence="6">Young leaves</tissue>
    </source>
</reference>
<evidence type="ECO:0000313" key="7">
    <source>
        <dbReference type="Proteomes" id="UP000236291"/>
    </source>
</evidence>
<feature type="chain" id="PRO_5014434041" evidence="3">
    <location>
        <begin position="24"/>
        <end position="266"/>
    </location>
</feature>
<evidence type="ECO:0000259" key="5">
    <source>
        <dbReference type="Pfam" id="PF13947"/>
    </source>
</evidence>
<organism evidence="6 7">
    <name type="scientific">Trifolium pratense</name>
    <name type="common">Red clover</name>
    <dbReference type="NCBI Taxonomy" id="57577"/>
    <lineage>
        <taxon>Eukaryota</taxon>
        <taxon>Viridiplantae</taxon>
        <taxon>Streptophyta</taxon>
        <taxon>Embryophyta</taxon>
        <taxon>Tracheophyta</taxon>
        <taxon>Spermatophyta</taxon>
        <taxon>Magnoliopsida</taxon>
        <taxon>eudicotyledons</taxon>
        <taxon>Gunneridae</taxon>
        <taxon>Pentapetalae</taxon>
        <taxon>rosids</taxon>
        <taxon>fabids</taxon>
        <taxon>Fabales</taxon>
        <taxon>Fabaceae</taxon>
        <taxon>Papilionoideae</taxon>
        <taxon>50 kb inversion clade</taxon>
        <taxon>NPAAA clade</taxon>
        <taxon>Hologalegina</taxon>
        <taxon>IRL clade</taxon>
        <taxon>Trifolieae</taxon>
        <taxon>Trifolium</taxon>
    </lineage>
</organism>
<evidence type="ECO:0000256" key="1">
    <source>
        <dbReference type="ARBA" id="ARBA00004167"/>
    </source>
</evidence>
<dbReference type="EMBL" id="ASHM01063755">
    <property type="protein sequence ID" value="PNX90715.1"/>
    <property type="molecule type" value="Genomic_DNA"/>
</dbReference>
<comment type="subcellular location">
    <subcellularLocation>
        <location evidence="1">Membrane</location>
        <topology evidence="1">Single-pass membrane protein</topology>
    </subcellularLocation>
</comment>
<evidence type="ECO:0000313" key="6">
    <source>
        <dbReference type="EMBL" id="PNX90715.1"/>
    </source>
</evidence>
<accession>A0A2K3MIT8</accession>
<dbReference type="InterPro" id="IPR011009">
    <property type="entry name" value="Kinase-like_dom_sf"/>
</dbReference>
<evidence type="ECO:0000259" key="4">
    <source>
        <dbReference type="Pfam" id="PF07714"/>
    </source>
</evidence>
<dbReference type="Gene3D" id="1.10.510.10">
    <property type="entry name" value="Transferase(Phosphotransferase) domain 1"/>
    <property type="match status" value="1"/>
</dbReference>
<evidence type="ECO:0000256" key="3">
    <source>
        <dbReference type="SAM" id="SignalP"/>
    </source>
</evidence>
<dbReference type="SUPFAM" id="SSF56112">
    <property type="entry name" value="Protein kinase-like (PK-like)"/>
    <property type="match status" value="1"/>
</dbReference>
<dbReference type="InterPro" id="IPR025287">
    <property type="entry name" value="WAK_GUB"/>
</dbReference>
<name>A0A2K3MIT8_TRIPR</name>
<dbReference type="InterPro" id="IPR001245">
    <property type="entry name" value="Ser-Thr/Tyr_kinase_cat_dom"/>
</dbReference>
<keyword evidence="6" id="KW-0418">Kinase</keyword>
<keyword evidence="6" id="KW-0808">Transferase</keyword>
<gene>
    <name evidence="6" type="ORF">L195_g046840</name>
</gene>
<feature type="non-terminal residue" evidence="6">
    <location>
        <position position="266"/>
    </location>
</feature>
<feature type="domain" description="Wall-associated receptor kinase galacturonan-binding" evidence="5">
    <location>
        <begin position="31"/>
        <end position="93"/>
    </location>
</feature>
<dbReference type="ExpressionAtlas" id="A0A2K3MIT8">
    <property type="expression patterns" value="baseline"/>
</dbReference>
<comment type="caution">
    <text evidence="6">The sequence shown here is derived from an EMBL/GenBank/DDBJ whole genome shotgun (WGS) entry which is preliminary data.</text>
</comment>
<dbReference type="GO" id="GO:0016020">
    <property type="term" value="C:membrane"/>
    <property type="evidence" value="ECO:0007669"/>
    <property type="project" value="UniProtKB-SubCell"/>
</dbReference>
<protein>
    <submittedName>
        <fullName evidence="6">Wall-associated receptor kinase 2-like protein</fullName>
    </submittedName>
</protein>
<dbReference type="AlphaFoldDB" id="A0A2K3MIT8"/>